<feature type="compositionally biased region" description="Pro residues" evidence="1">
    <location>
        <begin position="693"/>
        <end position="708"/>
    </location>
</feature>
<name>A0ABV3XRK7_9RHOB</name>
<dbReference type="NCBIfam" id="TIGR02786">
    <property type="entry name" value="addB_alphas"/>
    <property type="match status" value="1"/>
</dbReference>
<gene>
    <name evidence="3" type="ORF">Ga0609869_001306</name>
</gene>
<keyword evidence="3" id="KW-0547">Nucleotide-binding</keyword>
<keyword evidence="3" id="KW-0347">Helicase</keyword>
<dbReference type="Pfam" id="PF12705">
    <property type="entry name" value="PDDEXK_1"/>
    <property type="match status" value="1"/>
</dbReference>
<sequence>MLEGAAPRLFGLPPGADFPAELVIGLEQRLKDRPPEALARVELFVNTRRMQRRIRALLTRGGARLLPRIRLITDLSNAPGEADLPPPVRPLRRRLELAQLVEALLTAHPELAPRAAAFDLADSLAALMDEMQGEGVAPEVLHGLDVSEMSAHWARSRAFIDLVERYVSPGAAEPPDAEGRRRQVIERLAARWETDPPAHPVIVAGSTGSRGATALFMQAVARLPQGALVLPGFDFDQPAQVWAGLDDAMTAEDHPQYRFRLLMEMLGAGPGDVRPWHARAAAPCPARNRLVSLALRPAPVTDQWRDEGRGLSDMAEATADMTLIEAPSPRTEAAAIAARLRKARQDGVTAALITPDRMLTRQVTAALDRWGIEPDDSAGVPLPLSAPGRFLRQVAALFGAPLTGAALLALLKHPLAASVSGVRGPHMIWTRELELSLRRHGPAFPDAAALVAWAAKRPEDGRAAWADWLAGLLAGLAETGARPLEDHLAAHLALAEALAAGPGGEGSGALWDEAAGREARKACTALADAAPHGGSLTPTDYASLFQAVLQRDEVRNPVEPDPGVMIWGTLEARVQGADLVILGGLNEGVWPESAPPDPWLNRQMRVQAGLLLPERRIGLSAHDFQQAVAAREVVLSRAVRNAEAETVPSRWLNRLQNLMGGLDAQGGPEALKAMRARGADWVRLGAALDRPDAPVPPCPRPSPRPPVEARPKKLPVTGVERLIRDPYAIYARYILNLRPLDPLTRQADAPLRGTLLHEVLERFLEAGIDPDPAQATADLLRHADEVFAEQAPWPAARRLWRARLARVAGWFLAGEARRSAQGRWIALERWGEVPLANGFTLSAEADRIDRLTDGRLAIYDYKTGTPPTLKSMEAFDKQLLLEAGIAERGGFKDIPAAPVAHVAYLGLGAKPAEVVNTLADGLTDRTWEELTRLTGRYQDRALGYTARNHLQRQTEVTDYDGLSRYGEWDESQPPEPEEVGE</sequence>
<reference evidence="3 4" key="1">
    <citation type="submission" date="2024-06" db="EMBL/GenBank/DDBJ databases">
        <title>Genome of Rhodovulum iodosum, a marine photoferrotroph.</title>
        <authorList>
            <person name="Bianchini G."/>
            <person name="Nikeleit V."/>
            <person name="Kappler A."/>
            <person name="Bryce C."/>
            <person name="Sanchez-Baracaldo P."/>
        </authorList>
    </citation>
    <scope>NUCLEOTIDE SEQUENCE [LARGE SCALE GENOMIC DNA]</scope>
    <source>
        <strain evidence="3 4">UT/N1</strain>
    </source>
</reference>
<dbReference type="InterPro" id="IPR038726">
    <property type="entry name" value="PDDEXK_AddAB-type"/>
</dbReference>
<organism evidence="3 4">
    <name type="scientific">Rhodovulum iodosum</name>
    <dbReference type="NCBI Taxonomy" id="68291"/>
    <lineage>
        <taxon>Bacteria</taxon>
        <taxon>Pseudomonadati</taxon>
        <taxon>Pseudomonadota</taxon>
        <taxon>Alphaproteobacteria</taxon>
        <taxon>Rhodobacterales</taxon>
        <taxon>Paracoccaceae</taxon>
        <taxon>Rhodovulum</taxon>
    </lineage>
</organism>
<dbReference type="Proteomes" id="UP001560019">
    <property type="component" value="Unassembled WGS sequence"/>
</dbReference>
<protein>
    <submittedName>
        <fullName evidence="3">ATP-dependent helicase/nuclease subunit B</fullName>
    </submittedName>
</protein>
<dbReference type="InterPro" id="IPR027417">
    <property type="entry name" value="P-loop_NTPase"/>
</dbReference>
<dbReference type="RefSeq" id="WP_125408322.1">
    <property type="nucleotide sequence ID" value="NZ_JBEHHI010000001.1"/>
</dbReference>
<feature type="domain" description="PD-(D/E)XK endonuclease-like" evidence="2">
    <location>
        <begin position="716"/>
        <end position="918"/>
    </location>
</feature>
<keyword evidence="3" id="KW-0378">Hydrolase</keyword>
<evidence type="ECO:0000259" key="2">
    <source>
        <dbReference type="Pfam" id="PF12705"/>
    </source>
</evidence>
<evidence type="ECO:0000313" key="4">
    <source>
        <dbReference type="Proteomes" id="UP001560019"/>
    </source>
</evidence>
<evidence type="ECO:0000313" key="3">
    <source>
        <dbReference type="EMBL" id="MEX5727953.1"/>
    </source>
</evidence>
<comment type="caution">
    <text evidence="3">The sequence shown here is derived from an EMBL/GenBank/DDBJ whole genome shotgun (WGS) entry which is preliminary data.</text>
</comment>
<evidence type="ECO:0000256" key="1">
    <source>
        <dbReference type="SAM" id="MobiDB-lite"/>
    </source>
</evidence>
<accession>A0ABV3XRK7</accession>
<dbReference type="SUPFAM" id="SSF52540">
    <property type="entry name" value="P-loop containing nucleoside triphosphate hydrolases"/>
    <property type="match status" value="1"/>
</dbReference>
<proteinExistence type="predicted"/>
<dbReference type="GO" id="GO:0004386">
    <property type="term" value="F:helicase activity"/>
    <property type="evidence" value="ECO:0007669"/>
    <property type="project" value="UniProtKB-KW"/>
</dbReference>
<dbReference type="EMBL" id="JBEHHI010000001">
    <property type="protein sequence ID" value="MEX5727953.1"/>
    <property type="molecule type" value="Genomic_DNA"/>
</dbReference>
<feature type="region of interest" description="Disordered" evidence="1">
    <location>
        <begin position="692"/>
        <end position="711"/>
    </location>
</feature>
<keyword evidence="4" id="KW-1185">Reference proteome</keyword>
<feature type="compositionally biased region" description="Acidic residues" evidence="1">
    <location>
        <begin position="968"/>
        <end position="981"/>
    </location>
</feature>
<keyword evidence="3" id="KW-0067">ATP-binding</keyword>
<dbReference type="InterPro" id="IPR014153">
    <property type="entry name" value="Ds_break_AddB"/>
</dbReference>
<feature type="region of interest" description="Disordered" evidence="1">
    <location>
        <begin position="962"/>
        <end position="981"/>
    </location>
</feature>